<dbReference type="EMBL" id="WHSB02000012">
    <property type="protein sequence ID" value="MCQ4633320.1"/>
    <property type="molecule type" value="Genomic_DNA"/>
</dbReference>
<proteinExistence type="predicted"/>
<organism evidence="1 2">
    <name type="scientific">Shinella lacus</name>
    <dbReference type="NCBI Taxonomy" id="2654216"/>
    <lineage>
        <taxon>Bacteria</taxon>
        <taxon>Pseudomonadati</taxon>
        <taxon>Pseudomonadota</taxon>
        <taxon>Alphaproteobacteria</taxon>
        <taxon>Hyphomicrobiales</taxon>
        <taxon>Rhizobiaceae</taxon>
        <taxon>Shinella</taxon>
    </lineage>
</organism>
<evidence type="ECO:0000313" key="2">
    <source>
        <dbReference type="Proteomes" id="UP000996601"/>
    </source>
</evidence>
<reference evidence="1" key="1">
    <citation type="submission" date="2021-07" db="EMBL/GenBank/DDBJ databases">
        <title>Shinella sp. nov., a novel member of the genus Shinella from water.</title>
        <authorList>
            <person name="Deng Y."/>
        </authorList>
    </citation>
    <scope>NUCLEOTIDE SEQUENCE</scope>
    <source>
        <strain evidence="1">CPCC 100929</strain>
    </source>
</reference>
<dbReference type="Proteomes" id="UP000996601">
    <property type="component" value="Unassembled WGS sequence"/>
</dbReference>
<accession>A0ABT1RDR2</accession>
<evidence type="ECO:0000313" key="1">
    <source>
        <dbReference type="EMBL" id="MCQ4633320.1"/>
    </source>
</evidence>
<comment type="caution">
    <text evidence="1">The sequence shown here is derived from an EMBL/GenBank/DDBJ whole genome shotgun (WGS) entry which is preliminary data.</text>
</comment>
<keyword evidence="2" id="KW-1185">Reference proteome</keyword>
<sequence>MARAYGNPSDPETKWSDTEILAKAHDLVQTFLNFLRLERPGKDILDARCLPASKSSLISAFRLVIATEARGDVREALSSAGHVLAQFQDRVGTRISVTPACATNVGPMRTTAANVLEDALRQVDEDTRRLRDLLAKASSIAESRFQRRHARTPFQDDGTYTWYGHG</sequence>
<gene>
    <name evidence="1" type="ORF">GB927_024980</name>
</gene>
<name>A0ABT1RDR2_9HYPH</name>
<dbReference type="RefSeq" id="WP_256119960.1">
    <property type="nucleotide sequence ID" value="NZ_WHSB02000012.1"/>
</dbReference>
<protein>
    <submittedName>
        <fullName evidence="1">Uncharacterized protein</fullName>
    </submittedName>
</protein>